<sequence length="80" mass="9001">MKLKLKKWGNSAAVRLPKKFLEELNLKIGDSIDLKINDASVPHPESKPKYKLAYLLSESADGLPVIEEWETMPPVGKEII</sequence>
<dbReference type="InterPro" id="IPR039052">
    <property type="entry name" value="Antitox_PemI-like"/>
</dbReference>
<dbReference type="Pfam" id="PF04014">
    <property type="entry name" value="MazE_antitoxin"/>
    <property type="match status" value="1"/>
</dbReference>
<protein>
    <submittedName>
        <fullName evidence="2">Multidrug transporter MatE</fullName>
    </submittedName>
</protein>
<keyword evidence="3" id="KW-1185">Reference proteome</keyword>
<accession>A0A8D5GF62</accession>
<dbReference type="Proteomes" id="UP000826722">
    <property type="component" value="Chromosome"/>
</dbReference>
<dbReference type="InterPro" id="IPR007159">
    <property type="entry name" value="SpoVT-AbrB_dom"/>
</dbReference>
<organism evidence="2 3">
    <name type="scientific">Methyloradius palustris</name>
    <dbReference type="NCBI Taxonomy" id="2778876"/>
    <lineage>
        <taxon>Bacteria</taxon>
        <taxon>Pseudomonadati</taxon>
        <taxon>Pseudomonadota</taxon>
        <taxon>Betaproteobacteria</taxon>
        <taxon>Nitrosomonadales</taxon>
        <taxon>Methylophilaceae</taxon>
        <taxon>Methyloradius</taxon>
    </lineage>
</organism>
<proteinExistence type="predicted"/>
<name>A0A8D5GF62_9PROT</name>
<evidence type="ECO:0000313" key="2">
    <source>
        <dbReference type="EMBL" id="BCM25599.1"/>
    </source>
</evidence>
<feature type="domain" description="SpoVT-AbrB" evidence="1">
    <location>
        <begin position="6"/>
        <end position="48"/>
    </location>
</feature>
<dbReference type="KEGG" id="mpau:ZMTM_18580"/>
<dbReference type="GO" id="GO:0003677">
    <property type="term" value="F:DNA binding"/>
    <property type="evidence" value="ECO:0007669"/>
    <property type="project" value="InterPro"/>
</dbReference>
<evidence type="ECO:0000259" key="1">
    <source>
        <dbReference type="SMART" id="SM00966"/>
    </source>
</evidence>
<dbReference type="PANTHER" id="PTHR40516:SF1">
    <property type="entry name" value="ANTITOXIN CHPS-RELATED"/>
    <property type="match status" value="1"/>
</dbReference>
<evidence type="ECO:0000313" key="3">
    <source>
        <dbReference type="Proteomes" id="UP000826722"/>
    </source>
</evidence>
<dbReference type="InterPro" id="IPR037914">
    <property type="entry name" value="SpoVT-AbrB_sf"/>
</dbReference>
<dbReference type="SMART" id="SM00966">
    <property type="entry name" value="SpoVT_AbrB"/>
    <property type="match status" value="1"/>
</dbReference>
<dbReference type="AlphaFoldDB" id="A0A8D5GF62"/>
<dbReference type="EMBL" id="AP024110">
    <property type="protein sequence ID" value="BCM25599.1"/>
    <property type="molecule type" value="Genomic_DNA"/>
</dbReference>
<dbReference type="GO" id="GO:0097351">
    <property type="term" value="F:toxin sequestering activity"/>
    <property type="evidence" value="ECO:0007669"/>
    <property type="project" value="InterPro"/>
</dbReference>
<dbReference type="Gene3D" id="2.10.260.10">
    <property type="match status" value="1"/>
</dbReference>
<dbReference type="SUPFAM" id="SSF89447">
    <property type="entry name" value="AbrB/MazE/MraZ-like"/>
    <property type="match status" value="1"/>
</dbReference>
<dbReference type="RefSeq" id="WP_221763668.1">
    <property type="nucleotide sequence ID" value="NZ_AP024110.1"/>
</dbReference>
<gene>
    <name evidence="2" type="ORF">ZMTM_18580</name>
</gene>
<dbReference type="PANTHER" id="PTHR40516">
    <property type="entry name" value="ANTITOXIN CHPS-RELATED"/>
    <property type="match status" value="1"/>
</dbReference>
<reference evidence="2" key="1">
    <citation type="journal article" date="2021" name="Arch. Microbiol.">
        <title>Methyloradius palustris gen. nov., sp. nov., a methanol-oxidizing bacterium isolated from snow.</title>
        <authorList>
            <person name="Miyadera T."/>
            <person name="Kojima H."/>
            <person name="Fukui M."/>
        </authorList>
    </citation>
    <scope>NUCLEOTIDE SEQUENCE</scope>
    <source>
        <strain evidence="2">Zm11</strain>
    </source>
</reference>